<evidence type="ECO:0000259" key="4">
    <source>
        <dbReference type="Pfam" id="PF01765"/>
    </source>
</evidence>
<feature type="coiled-coil region" evidence="3">
    <location>
        <begin position="158"/>
        <end position="185"/>
    </location>
</feature>
<gene>
    <name evidence="5" type="ORF">COS26_00705</name>
</gene>
<protein>
    <submittedName>
        <fullName evidence="5">Ribosome recycling factor</fullName>
    </submittedName>
</protein>
<dbReference type="GO" id="GO:0006412">
    <property type="term" value="P:translation"/>
    <property type="evidence" value="ECO:0007669"/>
    <property type="project" value="UniProtKB-KW"/>
</dbReference>
<proteinExistence type="inferred from homology"/>
<dbReference type="PANTHER" id="PTHR20982:SF3">
    <property type="entry name" value="MITOCHONDRIAL RIBOSOME RECYCLING FACTOR PSEUDO 1"/>
    <property type="match status" value="1"/>
</dbReference>
<dbReference type="GO" id="GO:0043023">
    <property type="term" value="F:ribosomal large subunit binding"/>
    <property type="evidence" value="ECO:0007669"/>
    <property type="project" value="TreeGrafter"/>
</dbReference>
<dbReference type="PANTHER" id="PTHR20982">
    <property type="entry name" value="RIBOSOME RECYCLING FACTOR"/>
    <property type="match status" value="1"/>
</dbReference>
<dbReference type="InterPro" id="IPR036191">
    <property type="entry name" value="RRF_sf"/>
</dbReference>
<evidence type="ECO:0000313" key="6">
    <source>
        <dbReference type="Proteomes" id="UP000230304"/>
    </source>
</evidence>
<dbReference type="Gene3D" id="3.30.1360.40">
    <property type="match status" value="1"/>
</dbReference>
<dbReference type="FunFam" id="3.30.1360.40:FF:000001">
    <property type="entry name" value="Ribosome-recycling factor"/>
    <property type="match status" value="1"/>
</dbReference>
<dbReference type="Proteomes" id="UP000230304">
    <property type="component" value="Unassembled WGS sequence"/>
</dbReference>
<evidence type="ECO:0000256" key="1">
    <source>
        <dbReference type="ARBA" id="ARBA00005912"/>
    </source>
</evidence>
<evidence type="ECO:0000256" key="2">
    <source>
        <dbReference type="ARBA" id="ARBA00022917"/>
    </source>
</evidence>
<organism evidence="5 6">
    <name type="scientific">Candidatus Nealsonbacteria bacterium CG02_land_8_20_14_3_00_40_11</name>
    <dbReference type="NCBI Taxonomy" id="1974700"/>
    <lineage>
        <taxon>Bacteria</taxon>
        <taxon>Candidatus Nealsoniibacteriota</taxon>
    </lineage>
</organism>
<dbReference type="Pfam" id="PF01765">
    <property type="entry name" value="RRF"/>
    <property type="match status" value="1"/>
</dbReference>
<dbReference type="EMBL" id="PEUA01000016">
    <property type="protein sequence ID" value="PIV43321.1"/>
    <property type="molecule type" value="Genomic_DNA"/>
</dbReference>
<name>A0A2M7D8C8_9BACT</name>
<feature type="domain" description="Ribosome recycling factor" evidence="4">
    <location>
        <begin position="21"/>
        <end position="183"/>
    </location>
</feature>
<dbReference type="InterPro" id="IPR002661">
    <property type="entry name" value="Ribosome_recyc_fac"/>
</dbReference>
<dbReference type="SUPFAM" id="SSF55194">
    <property type="entry name" value="Ribosome recycling factor, RRF"/>
    <property type="match status" value="1"/>
</dbReference>
<accession>A0A2M7D8C8</accession>
<comment type="caution">
    <text evidence="5">The sequence shown here is derived from an EMBL/GenBank/DDBJ whole genome shotgun (WGS) entry which is preliminary data.</text>
</comment>
<keyword evidence="2" id="KW-0648">Protein biosynthesis</keyword>
<dbReference type="NCBIfam" id="TIGR00496">
    <property type="entry name" value="frr"/>
    <property type="match status" value="1"/>
</dbReference>
<evidence type="ECO:0000313" key="5">
    <source>
        <dbReference type="EMBL" id="PIV43321.1"/>
    </source>
</evidence>
<dbReference type="AlphaFoldDB" id="A0A2M7D8C8"/>
<dbReference type="Gene3D" id="1.10.132.20">
    <property type="entry name" value="Ribosome-recycling factor"/>
    <property type="match status" value="1"/>
</dbReference>
<comment type="similarity">
    <text evidence="1">Belongs to the RRF family.</text>
</comment>
<dbReference type="InterPro" id="IPR023584">
    <property type="entry name" value="Ribosome_recyc_fac_dom"/>
</dbReference>
<keyword evidence="3" id="KW-0175">Coiled coil</keyword>
<sequence length="185" mass="21635">MEYEEIIRKIKPELDKVAIFLEKEVSKIRTGRANPSLVEDVVVDCFNQKFPLKQLAAISVPEPKQILIQPWDKSYIEGIVRALESTGVGASPIVDREAIRINLPPLNEEYRNDLIHLISEKQEEARKVIRHWREEAWSEIQSRTREGEIREDDKFRAKDELQKLVDEYNEKIESIGEKKKKEIAE</sequence>
<evidence type="ECO:0000256" key="3">
    <source>
        <dbReference type="SAM" id="Coils"/>
    </source>
</evidence>
<reference evidence="6" key="1">
    <citation type="submission" date="2017-09" db="EMBL/GenBank/DDBJ databases">
        <title>Depth-based differentiation of microbial function through sediment-hosted aquifers and enrichment of novel symbionts in the deep terrestrial subsurface.</title>
        <authorList>
            <person name="Probst A.J."/>
            <person name="Ladd B."/>
            <person name="Jarett J.K."/>
            <person name="Geller-Mcgrath D.E."/>
            <person name="Sieber C.M.K."/>
            <person name="Emerson J.B."/>
            <person name="Anantharaman K."/>
            <person name="Thomas B.C."/>
            <person name="Malmstrom R."/>
            <person name="Stieglmeier M."/>
            <person name="Klingl A."/>
            <person name="Woyke T."/>
            <person name="Ryan C.M."/>
            <person name="Banfield J.F."/>
        </authorList>
    </citation>
    <scope>NUCLEOTIDE SEQUENCE [LARGE SCALE GENOMIC DNA]</scope>
</reference>